<dbReference type="PANTHER" id="PTHR23236">
    <property type="entry name" value="EUKARYOTIC TRANSLATION INITIATION FACTOR 4B/4H"/>
    <property type="match status" value="1"/>
</dbReference>
<feature type="non-terminal residue" evidence="4">
    <location>
        <position position="1"/>
    </location>
</feature>
<dbReference type="SUPFAM" id="SSF54928">
    <property type="entry name" value="RNA-binding domain, RBD"/>
    <property type="match status" value="1"/>
</dbReference>
<accession>F0Y3M7</accession>
<gene>
    <name evidence="4" type="ORF">AURANDRAFT_17857</name>
</gene>
<dbReference type="eggNOG" id="KOG4210">
    <property type="taxonomic scope" value="Eukaryota"/>
</dbReference>
<dbReference type="InterPro" id="IPR035979">
    <property type="entry name" value="RBD_domain_sf"/>
</dbReference>
<dbReference type="OrthoDB" id="439808at2759"/>
<dbReference type="AlphaFoldDB" id="F0Y3M7"/>
<dbReference type="EMBL" id="GL833124">
    <property type="protein sequence ID" value="EGB10543.1"/>
    <property type="molecule type" value="Genomic_DNA"/>
</dbReference>
<keyword evidence="5" id="KW-1185">Reference proteome</keyword>
<feature type="domain" description="RRM" evidence="3">
    <location>
        <begin position="1"/>
        <end position="73"/>
    </location>
</feature>
<sequence length="73" mass="7759">SIFIGNLSWTVTEDEVRATFAPCGEISNIRFATDRETGDFRGFGHVDFDSAEAAEAAVALAGTPVGGRPIRVD</sequence>
<dbReference type="GeneID" id="20218909"/>
<dbReference type="PANTHER" id="PTHR23236:SF11">
    <property type="entry name" value="EUKARYOTIC TRANSLATION INITIATION FACTOR 4H"/>
    <property type="match status" value="1"/>
</dbReference>
<dbReference type="InterPro" id="IPR012677">
    <property type="entry name" value="Nucleotide-bd_a/b_plait_sf"/>
</dbReference>
<evidence type="ECO:0000313" key="5">
    <source>
        <dbReference type="Proteomes" id="UP000002729"/>
    </source>
</evidence>
<organism evidence="5">
    <name type="scientific">Aureococcus anophagefferens</name>
    <name type="common">Harmful bloom alga</name>
    <dbReference type="NCBI Taxonomy" id="44056"/>
    <lineage>
        <taxon>Eukaryota</taxon>
        <taxon>Sar</taxon>
        <taxon>Stramenopiles</taxon>
        <taxon>Ochrophyta</taxon>
        <taxon>Pelagophyceae</taxon>
        <taxon>Pelagomonadales</taxon>
        <taxon>Pelagomonadaceae</taxon>
        <taxon>Aureococcus</taxon>
    </lineage>
</organism>
<evidence type="ECO:0000259" key="3">
    <source>
        <dbReference type="PROSITE" id="PS50102"/>
    </source>
</evidence>
<dbReference type="RefSeq" id="XP_009035327.1">
    <property type="nucleotide sequence ID" value="XM_009037079.1"/>
</dbReference>
<dbReference type="Pfam" id="PF00076">
    <property type="entry name" value="RRM_1"/>
    <property type="match status" value="1"/>
</dbReference>
<dbReference type="OMA" id="KGAGYME"/>
<dbReference type="Gene3D" id="3.30.70.330">
    <property type="match status" value="1"/>
</dbReference>
<dbReference type="Proteomes" id="UP000002729">
    <property type="component" value="Unassembled WGS sequence"/>
</dbReference>
<evidence type="ECO:0000313" key="4">
    <source>
        <dbReference type="EMBL" id="EGB10543.1"/>
    </source>
</evidence>
<dbReference type="PROSITE" id="PS50102">
    <property type="entry name" value="RRM"/>
    <property type="match status" value="1"/>
</dbReference>
<reference evidence="4 5" key="1">
    <citation type="journal article" date="2011" name="Proc. Natl. Acad. Sci. U.S.A.">
        <title>Niche of harmful alga Aureococcus anophagefferens revealed through ecogenomics.</title>
        <authorList>
            <person name="Gobler C.J."/>
            <person name="Berry D.L."/>
            <person name="Dyhrman S.T."/>
            <person name="Wilhelm S.W."/>
            <person name="Salamov A."/>
            <person name="Lobanov A.V."/>
            <person name="Zhang Y."/>
            <person name="Collier J.L."/>
            <person name="Wurch L.L."/>
            <person name="Kustka A.B."/>
            <person name="Dill B.D."/>
            <person name="Shah M."/>
            <person name="VerBerkmoes N.C."/>
            <person name="Kuo A."/>
            <person name="Terry A."/>
            <person name="Pangilinan J."/>
            <person name="Lindquist E.A."/>
            <person name="Lucas S."/>
            <person name="Paulsen I.T."/>
            <person name="Hattenrath-Lehmann T.K."/>
            <person name="Talmage S.C."/>
            <person name="Walker E.A."/>
            <person name="Koch F."/>
            <person name="Burson A.M."/>
            <person name="Marcoval M.A."/>
            <person name="Tang Y.Z."/>
            <person name="Lecleir G.R."/>
            <person name="Coyne K.J."/>
            <person name="Berg G.M."/>
            <person name="Bertrand E.M."/>
            <person name="Saito M.A."/>
            <person name="Gladyshev V.N."/>
            <person name="Grigoriev I.V."/>
        </authorList>
    </citation>
    <scope>NUCLEOTIDE SEQUENCE [LARGE SCALE GENOMIC DNA]</scope>
    <source>
        <strain evidence="5">CCMP 1984</strain>
    </source>
</reference>
<evidence type="ECO:0000256" key="1">
    <source>
        <dbReference type="ARBA" id="ARBA00022884"/>
    </source>
</evidence>
<evidence type="ECO:0000256" key="2">
    <source>
        <dbReference type="PROSITE-ProRule" id="PRU00176"/>
    </source>
</evidence>
<keyword evidence="1 2" id="KW-0694">RNA-binding</keyword>
<dbReference type="InterPro" id="IPR000504">
    <property type="entry name" value="RRM_dom"/>
</dbReference>
<dbReference type="KEGG" id="aaf:AURANDRAFT_17857"/>
<dbReference type="SMART" id="SM00360">
    <property type="entry name" value="RRM"/>
    <property type="match status" value="1"/>
</dbReference>
<dbReference type="InParanoid" id="F0Y3M7"/>
<proteinExistence type="predicted"/>
<dbReference type="GO" id="GO:0003723">
    <property type="term" value="F:RNA binding"/>
    <property type="evidence" value="ECO:0007669"/>
    <property type="project" value="UniProtKB-UniRule"/>
</dbReference>
<feature type="non-terminal residue" evidence="4">
    <location>
        <position position="73"/>
    </location>
</feature>
<name>F0Y3M7_AURAN</name>
<protein>
    <recommendedName>
        <fullName evidence="3">RRM domain-containing protein</fullName>
    </recommendedName>
</protein>